<gene>
    <name evidence="1" type="ORF">F2P81_008871</name>
</gene>
<dbReference type="AlphaFoldDB" id="A0A6A4SXR4"/>
<accession>A0A6A4SXR4</accession>
<organism evidence="1 2">
    <name type="scientific">Scophthalmus maximus</name>
    <name type="common">Turbot</name>
    <name type="synonym">Psetta maxima</name>
    <dbReference type="NCBI Taxonomy" id="52904"/>
    <lineage>
        <taxon>Eukaryota</taxon>
        <taxon>Metazoa</taxon>
        <taxon>Chordata</taxon>
        <taxon>Craniata</taxon>
        <taxon>Vertebrata</taxon>
        <taxon>Euteleostomi</taxon>
        <taxon>Actinopterygii</taxon>
        <taxon>Neopterygii</taxon>
        <taxon>Teleostei</taxon>
        <taxon>Neoteleostei</taxon>
        <taxon>Acanthomorphata</taxon>
        <taxon>Carangaria</taxon>
        <taxon>Pleuronectiformes</taxon>
        <taxon>Pleuronectoidei</taxon>
        <taxon>Scophthalmidae</taxon>
        <taxon>Scophthalmus</taxon>
    </lineage>
</organism>
<name>A0A6A4SXR4_SCOMX</name>
<sequence>MILNGNWRAIGMNRKEQYVGAESDWRYCRKSFCPLQCDEVEAEELPNCPYSYVYLCSRKIKRINIGKLWKSAEVPPDHCAIVPPLKTQTELRGAKRNRNNLA</sequence>
<reference evidence="1 2" key="1">
    <citation type="submission" date="2019-06" db="EMBL/GenBank/DDBJ databases">
        <title>Draft genomes of female and male turbot (Scophthalmus maximus).</title>
        <authorList>
            <person name="Xu H."/>
            <person name="Xu X.-W."/>
            <person name="Shao C."/>
            <person name="Chen S."/>
        </authorList>
    </citation>
    <scope>NUCLEOTIDE SEQUENCE [LARGE SCALE GENOMIC DNA]</scope>
    <source>
        <strain evidence="1">Ysfricsl-2016a</strain>
        <tissue evidence="1">Blood</tissue>
    </source>
</reference>
<dbReference type="Proteomes" id="UP000438429">
    <property type="component" value="Unassembled WGS sequence"/>
</dbReference>
<evidence type="ECO:0000313" key="2">
    <source>
        <dbReference type="Proteomes" id="UP000438429"/>
    </source>
</evidence>
<comment type="caution">
    <text evidence="1">The sequence shown here is derived from an EMBL/GenBank/DDBJ whole genome shotgun (WGS) entry which is preliminary data.</text>
</comment>
<proteinExistence type="predicted"/>
<dbReference type="EMBL" id="VEVO01000008">
    <property type="protein sequence ID" value="KAF0038387.1"/>
    <property type="molecule type" value="Genomic_DNA"/>
</dbReference>
<evidence type="ECO:0000313" key="1">
    <source>
        <dbReference type="EMBL" id="KAF0038387.1"/>
    </source>
</evidence>
<protein>
    <submittedName>
        <fullName evidence="1">Uncharacterized protein</fullName>
    </submittedName>
</protein>